<name>A0A672HVW6_SALFA</name>
<keyword evidence="2" id="KW-0472">Membrane</keyword>
<dbReference type="InParanoid" id="A0A672HVW6"/>
<dbReference type="GO" id="GO:0004896">
    <property type="term" value="F:cytokine receptor activity"/>
    <property type="evidence" value="ECO:0007669"/>
    <property type="project" value="TreeGrafter"/>
</dbReference>
<feature type="compositionally biased region" description="Acidic residues" evidence="1">
    <location>
        <begin position="360"/>
        <end position="372"/>
    </location>
</feature>
<gene>
    <name evidence="6" type="primary">crfb2</name>
</gene>
<sequence length="446" mass="49516">MERLLWMLPWLPLVLSAVGELPKPVNVTLVSEGFSHLVKWEPGAGTPAQAYYQVSITTERWVSCDVVSGCERVQHQLLCNLTEAWSDPTQTYIILVRAALDQQASQPAYAPRFKPLDHMDQPLLTVTHCRRDLCVDLQPPVERYRDVYDRLHYHLQIKSREWDEPPIKTQGLRGQTLKNLLPGRLYCVSVSFWEILEETKSNFSKPVCEFSAISTPEGFWILASLVLLMVFVGIVASLLIFTGFICLRDTTLPSVLASIRHTEERLAAACSPSLASLWSVKPCDADKASRSSSSDLSDQEGGTEDVAQSAGSAYELKAGTASLRSSSSSSSCQPEPKHGDFSVRVPEPVVSAPRSQRGADEEEDEEGEEGDGQEVNLLSLRLGRFEEMEDRENLLSAEDESPAPLSPAWFPEDGASEPASGCSEEEPDDDSGYTRRPRINVQRKFK</sequence>
<feature type="signal peptide" evidence="3">
    <location>
        <begin position="1"/>
        <end position="16"/>
    </location>
</feature>
<evidence type="ECO:0000256" key="3">
    <source>
        <dbReference type="SAM" id="SignalP"/>
    </source>
</evidence>
<dbReference type="InterPro" id="IPR050650">
    <property type="entry name" value="Type-II_Cytokine-TF_Rcpt"/>
</dbReference>
<dbReference type="PANTHER" id="PTHR20859:SF93">
    <property type="entry name" value="CYTOKINE RECEPTOR FAMILY MEMBER B12-RELATED"/>
    <property type="match status" value="1"/>
</dbReference>
<dbReference type="OMA" id="VMTSRVW"/>
<feature type="region of interest" description="Disordered" evidence="1">
    <location>
        <begin position="289"/>
        <end position="308"/>
    </location>
</feature>
<dbReference type="Gene3D" id="2.60.40.10">
    <property type="entry name" value="Immunoglobulins"/>
    <property type="match status" value="1"/>
</dbReference>
<keyword evidence="7" id="KW-1185">Reference proteome</keyword>
<evidence type="ECO:0000259" key="5">
    <source>
        <dbReference type="Pfam" id="PF09294"/>
    </source>
</evidence>
<evidence type="ECO:0000313" key="7">
    <source>
        <dbReference type="Proteomes" id="UP000472267"/>
    </source>
</evidence>
<feature type="transmembrane region" description="Helical" evidence="2">
    <location>
        <begin position="219"/>
        <end position="247"/>
    </location>
</feature>
<evidence type="ECO:0000256" key="1">
    <source>
        <dbReference type="SAM" id="MobiDB-lite"/>
    </source>
</evidence>
<protein>
    <submittedName>
        <fullName evidence="6">Interferon alpha/beta receptor 2-like</fullName>
    </submittedName>
</protein>
<keyword evidence="2" id="KW-0812">Transmembrane</keyword>
<dbReference type="SUPFAM" id="SSF49265">
    <property type="entry name" value="Fibronectin type III"/>
    <property type="match status" value="2"/>
</dbReference>
<dbReference type="AlphaFoldDB" id="A0A672HVW6"/>
<dbReference type="Pfam" id="PF09294">
    <property type="entry name" value="Interfer-bind"/>
    <property type="match status" value="1"/>
</dbReference>
<evidence type="ECO:0000259" key="4">
    <source>
        <dbReference type="Pfam" id="PF01108"/>
    </source>
</evidence>
<dbReference type="Pfam" id="PF01108">
    <property type="entry name" value="Tissue_fac"/>
    <property type="match status" value="1"/>
</dbReference>
<accession>A0A672HVW6</accession>
<dbReference type="InterPro" id="IPR015373">
    <property type="entry name" value="Interferon/interleukin_rcp_dom"/>
</dbReference>
<keyword evidence="3" id="KW-0732">Signal</keyword>
<keyword evidence="2" id="KW-1133">Transmembrane helix</keyword>
<feature type="domain" description="Fibronectin type-III" evidence="4">
    <location>
        <begin position="5"/>
        <end position="106"/>
    </location>
</feature>
<dbReference type="InterPro" id="IPR003961">
    <property type="entry name" value="FN3_dom"/>
</dbReference>
<dbReference type="PANTHER" id="PTHR20859">
    <property type="entry name" value="INTERFERON/INTERLEUKIN RECEPTOR"/>
    <property type="match status" value="1"/>
</dbReference>
<evidence type="ECO:0000256" key="2">
    <source>
        <dbReference type="SAM" id="Phobius"/>
    </source>
</evidence>
<evidence type="ECO:0000313" key="6">
    <source>
        <dbReference type="Ensembl" id="ENSSFAP00005033378.1"/>
    </source>
</evidence>
<reference evidence="6" key="1">
    <citation type="submission" date="2019-06" db="EMBL/GenBank/DDBJ databases">
        <authorList>
            <consortium name="Wellcome Sanger Institute Data Sharing"/>
        </authorList>
    </citation>
    <scope>NUCLEOTIDE SEQUENCE [LARGE SCALE GENOMIC DNA]</scope>
</reference>
<dbReference type="GO" id="GO:0005886">
    <property type="term" value="C:plasma membrane"/>
    <property type="evidence" value="ECO:0007669"/>
    <property type="project" value="TreeGrafter"/>
</dbReference>
<dbReference type="Ensembl" id="ENSSFAT00005034546.1">
    <property type="protein sequence ID" value="ENSSFAP00005033378.1"/>
    <property type="gene ID" value="ENSSFAG00005016872.1"/>
</dbReference>
<feature type="compositionally biased region" description="Basic residues" evidence="1">
    <location>
        <begin position="435"/>
        <end position="446"/>
    </location>
</feature>
<organism evidence="6 7">
    <name type="scientific">Salarias fasciatus</name>
    <name type="common">Jewelled blenny</name>
    <name type="synonym">Blennius fasciatus</name>
    <dbReference type="NCBI Taxonomy" id="181472"/>
    <lineage>
        <taxon>Eukaryota</taxon>
        <taxon>Metazoa</taxon>
        <taxon>Chordata</taxon>
        <taxon>Craniata</taxon>
        <taxon>Vertebrata</taxon>
        <taxon>Euteleostomi</taxon>
        <taxon>Actinopterygii</taxon>
        <taxon>Neopterygii</taxon>
        <taxon>Teleostei</taxon>
        <taxon>Neoteleostei</taxon>
        <taxon>Acanthomorphata</taxon>
        <taxon>Ovalentaria</taxon>
        <taxon>Blenniimorphae</taxon>
        <taxon>Blenniiformes</taxon>
        <taxon>Blennioidei</taxon>
        <taxon>Blenniidae</taxon>
        <taxon>Salariinae</taxon>
        <taxon>Salarias</taxon>
    </lineage>
</organism>
<proteinExistence type="predicted"/>
<feature type="region of interest" description="Disordered" evidence="1">
    <location>
        <begin position="324"/>
        <end position="446"/>
    </location>
</feature>
<dbReference type="Proteomes" id="UP000472267">
    <property type="component" value="Chromosome 16"/>
</dbReference>
<feature type="chain" id="PRO_5025681241" evidence="3">
    <location>
        <begin position="17"/>
        <end position="446"/>
    </location>
</feature>
<dbReference type="InterPro" id="IPR036116">
    <property type="entry name" value="FN3_sf"/>
</dbReference>
<reference evidence="6" key="2">
    <citation type="submission" date="2025-08" db="UniProtKB">
        <authorList>
            <consortium name="Ensembl"/>
        </authorList>
    </citation>
    <scope>IDENTIFICATION</scope>
</reference>
<dbReference type="InterPro" id="IPR013783">
    <property type="entry name" value="Ig-like_fold"/>
</dbReference>
<feature type="domain" description="Interferon/interleukin receptor" evidence="5">
    <location>
        <begin position="118"/>
        <end position="210"/>
    </location>
</feature>
<reference evidence="6" key="3">
    <citation type="submission" date="2025-09" db="UniProtKB">
        <authorList>
            <consortium name="Ensembl"/>
        </authorList>
    </citation>
    <scope>IDENTIFICATION</scope>
</reference>